<organism evidence="15 16">
    <name type="scientific">Sus scrofa</name>
    <name type="common">Pig</name>
    <dbReference type="NCBI Taxonomy" id="9823"/>
    <lineage>
        <taxon>Eukaryota</taxon>
        <taxon>Metazoa</taxon>
        <taxon>Chordata</taxon>
        <taxon>Craniata</taxon>
        <taxon>Vertebrata</taxon>
        <taxon>Euteleostomi</taxon>
        <taxon>Mammalia</taxon>
        <taxon>Eutheria</taxon>
        <taxon>Laurasiatheria</taxon>
        <taxon>Artiodactyla</taxon>
        <taxon>Suina</taxon>
        <taxon>Suidae</taxon>
        <taxon>Sus</taxon>
    </lineage>
</organism>
<dbReference type="GO" id="GO:0015629">
    <property type="term" value="C:actin cytoskeleton"/>
    <property type="evidence" value="ECO:0007669"/>
    <property type="project" value="InterPro"/>
</dbReference>
<dbReference type="GO" id="GO:0005198">
    <property type="term" value="F:structural molecule activity"/>
    <property type="evidence" value="ECO:0007669"/>
    <property type="project" value="InterPro"/>
</dbReference>
<evidence type="ECO:0000313" key="16">
    <source>
        <dbReference type="Proteomes" id="UP000008227"/>
    </source>
</evidence>
<keyword evidence="7" id="KW-0963">Cytoplasm</keyword>
<dbReference type="GeneTree" id="ENSGT01030000234543"/>
<proteinExistence type="evidence at protein level"/>
<dbReference type="InterPro" id="IPR000633">
    <property type="entry name" value="Vinculin_CS"/>
</dbReference>
<evidence type="ECO:0000256" key="5">
    <source>
        <dbReference type="ARBA" id="ARBA00008376"/>
    </source>
</evidence>
<keyword evidence="8" id="KW-0130">Cell adhesion</keyword>
<keyword evidence="10" id="KW-0472">Membrane</keyword>
<dbReference type="FunFam" id="1.20.120.230:FF:000008">
    <property type="entry name" value="Catenin alpha 1"/>
    <property type="match status" value="1"/>
</dbReference>
<evidence type="ECO:0000256" key="7">
    <source>
        <dbReference type="ARBA" id="ARBA00022490"/>
    </source>
</evidence>
<evidence type="ECO:0000256" key="14">
    <source>
        <dbReference type="SAM" id="MobiDB-lite"/>
    </source>
</evidence>
<sequence length="861" mass="95230">MTAVHTGNINFKWDPKSLEIRTLAVERLLEPLVTQVTTLVNTNSKGPSNKKRGRSKKAHVLAASVEQATENFLEKGDKIAKESQFLKEELVAAVEDVRKQGDLMKSAAGEFADDPCSSVKRGNMVRAARALLSAVTRLLILADMADVYKLLVQLKVVEDGILKLRNAGTEQDLGIQYKALKPEVDKLNIMAAKRQQELKDVGHRDQMAAARGILQKNVPILYTASQACLQHPDVAAYKANRDLIYKQLQQAVTGISNAAQATASDDASQHQGGGGGELAYALNNFDKQIIVDPLSFSEERFRPSLEERLESIISGAALMADSSCTRDDRRERIVAECNAVRQALQDLLSEYMGNAGRKERSDALNSAIDKMTKKTRDLRRQLRKAVMDHVSDSFLETNVPLLVLIEAAKNGNEKEVKEYAQVFREHANKLIEVANLACSISNNEEGVKLVRMSASQLEALCPQVINAALALAAKPQSKLAQENMDLFKEQWEKQVRVLTDAVDDITSIDDFLAVSENHILEDVNKCVIALQEKDVDGLDRTAGAIRGRAARVIHVVTSEMDNYEPGVYTEKVLEATKLLSNTVMPRFTEQVEAAVEALSSDPAQPMDENEFIDASRLVYDGIRDIRKAVLMIRTPEELDDSDFETEDFDVRSRTSVQTEDDQLIAGQSARAIMAQLPQEQKAKIAEQVASFQEEKSKLDAEVSKWDDSGNDIIVLAKQMCMIMMEMTDFTRGKGPLKNTSDVISAAKKIAEAGSRMDKLGRTIADHVDSAMSLIQAAKNLMNAVVQTVKASYVASTKYQKSQGMASLNLPAVSWKMKAPEKKPLVKREKQDETQTKIKRASQKKHVNPVQALSEFKAMDSI</sequence>
<dbReference type="Ensembl" id="ENSSSCT00000101631.1">
    <property type="protein sequence ID" value="ENSSSCP00000075994.1"/>
    <property type="gene ID" value="ENSSSCG00000014339.5"/>
</dbReference>
<dbReference type="GO" id="GO:0007155">
    <property type="term" value="P:cell adhesion"/>
    <property type="evidence" value="ECO:0007669"/>
    <property type="project" value="UniProtKB-KW"/>
</dbReference>
<feature type="compositionally biased region" description="Basic residues" evidence="14">
    <location>
        <begin position="836"/>
        <end position="846"/>
    </location>
</feature>
<evidence type="ECO:0000256" key="4">
    <source>
        <dbReference type="ARBA" id="ARBA00004536"/>
    </source>
</evidence>
<dbReference type="GO" id="GO:0051015">
    <property type="term" value="F:actin filament binding"/>
    <property type="evidence" value="ECO:0007669"/>
    <property type="project" value="InterPro"/>
</dbReference>
<keyword evidence="9" id="KW-0965">Cell junction</keyword>
<dbReference type="Gene3D" id="6.10.250.2510">
    <property type="match status" value="1"/>
</dbReference>
<evidence type="ECO:0000256" key="9">
    <source>
        <dbReference type="ARBA" id="ARBA00022949"/>
    </source>
</evidence>
<evidence type="ECO:0000256" key="12">
    <source>
        <dbReference type="ARBA" id="ARBA00023242"/>
    </source>
</evidence>
<dbReference type="InterPro" id="IPR036723">
    <property type="entry name" value="Alpha-catenin/vinculin-like_sf"/>
</dbReference>
<dbReference type="PANTHER" id="PTHR18914">
    <property type="entry name" value="ALPHA CATENIN"/>
    <property type="match status" value="1"/>
</dbReference>
<feature type="compositionally biased region" description="Basic and acidic residues" evidence="14">
    <location>
        <begin position="818"/>
        <end position="835"/>
    </location>
</feature>
<dbReference type="SUPFAM" id="SSF47220">
    <property type="entry name" value="alpha-catenin/vinculin-like"/>
    <property type="match status" value="4"/>
</dbReference>
<dbReference type="InterPro" id="IPR006077">
    <property type="entry name" value="Vinculin/catenin"/>
</dbReference>
<dbReference type="PANTHER" id="PTHR18914:SF24">
    <property type="entry name" value="CATENIN ALPHA-1"/>
    <property type="match status" value="1"/>
</dbReference>
<keyword evidence="11" id="KW-0206">Cytoskeleton</keyword>
<comment type="similarity">
    <text evidence="5">Belongs to the vinculin/alpha-catenin family.</text>
</comment>
<dbReference type="PROSITE" id="PS00663">
    <property type="entry name" value="VINCULIN_1"/>
    <property type="match status" value="1"/>
</dbReference>
<keyword evidence="16" id="KW-1185">Reference proteome</keyword>
<evidence type="ECO:0000256" key="8">
    <source>
        <dbReference type="ARBA" id="ARBA00022889"/>
    </source>
</evidence>
<dbReference type="InterPro" id="IPR001033">
    <property type="entry name" value="Alpha_catenin"/>
</dbReference>
<dbReference type="Pfam" id="PF01044">
    <property type="entry name" value="Vinculin"/>
    <property type="match status" value="2"/>
</dbReference>
<dbReference type="FunFam" id="1.20.120.230:FF:000011">
    <property type="entry name" value="Catenin alpha 1"/>
    <property type="match status" value="1"/>
</dbReference>
<evidence type="ECO:0007829" key="17">
    <source>
        <dbReference type="PeptideAtlas" id="A0A8W4F9C3"/>
    </source>
</evidence>
<evidence type="ECO:0000256" key="3">
    <source>
        <dbReference type="ARBA" id="ARBA00004413"/>
    </source>
</evidence>
<protein>
    <recommendedName>
        <fullName evidence="13">Catenin alpha-1</fullName>
    </recommendedName>
</protein>
<keyword evidence="12" id="KW-0539">Nucleus</keyword>
<keyword evidence="17" id="KW-1267">Proteomics identification</keyword>
<evidence type="ECO:0000256" key="10">
    <source>
        <dbReference type="ARBA" id="ARBA00023136"/>
    </source>
</evidence>
<dbReference type="FunFam" id="1.20.120.230:FF:000012">
    <property type="entry name" value="Catenin alpha-2 isoform 1"/>
    <property type="match status" value="1"/>
</dbReference>
<dbReference type="PRINTS" id="PR00805">
    <property type="entry name" value="ALPHACATENIN"/>
</dbReference>
<keyword evidence="6" id="KW-1003">Cell membrane</keyword>
<reference evidence="15" key="3">
    <citation type="submission" date="2025-09" db="UniProtKB">
        <authorList>
            <consortium name="Ensembl"/>
        </authorList>
    </citation>
    <scope>IDENTIFICATION</scope>
</reference>
<feature type="region of interest" description="Disordered" evidence="14">
    <location>
        <begin position="818"/>
        <end position="849"/>
    </location>
</feature>
<dbReference type="GO" id="GO:0045296">
    <property type="term" value="F:cadherin binding"/>
    <property type="evidence" value="ECO:0007669"/>
    <property type="project" value="InterPro"/>
</dbReference>
<dbReference type="GO" id="GO:0005634">
    <property type="term" value="C:nucleus"/>
    <property type="evidence" value="ECO:0007669"/>
    <property type="project" value="UniProtKB-SubCell"/>
</dbReference>
<evidence type="ECO:0000313" key="15">
    <source>
        <dbReference type="Ensembl" id="ENSSSCP00000075994.1"/>
    </source>
</evidence>
<evidence type="ECO:0000256" key="11">
    <source>
        <dbReference type="ARBA" id="ARBA00023212"/>
    </source>
</evidence>
<accession>A0A8W4F9C3</accession>
<dbReference type="Gene3D" id="1.20.120.230">
    <property type="entry name" value="Alpha-catenin/vinculin-like"/>
    <property type="match status" value="6"/>
</dbReference>
<evidence type="ECO:0000256" key="2">
    <source>
        <dbReference type="ARBA" id="ARBA00004245"/>
    </source>
</evidence>
<evidence type="ECO:0000256" key="13">
    <source>
        <dbReference type="ARBA" id="ARBA00044775"/>
    </source>
</evidence>
<dbReference type="Proteomes" id="UP000008227">
    <property type="component" value="Chromosome 2"/>
</dbReference>
<evidence type="ECO:0000256" key="6">
    <source>
        <dbReference type="ARBA" id="ARBA00022475"/>
    </source>
</evidence>
<gene>
    <name evidence="15" type="primary">CTNNA1</name>
</gene>
<reference evidence="15" key="1">
    <citation type="journal article" date="2020" name="Gigascience">
        <title>An improved pig reference genome sequence to enable pig genetics and genomics research.</title>
        <authorList>
            <person name="Warr A."/>
            <person name="Affara N."/>
            <person name="Aken B."/>
            <person name="Beiki H."/>
            <person name="Bickhart D.M."/>
            <person name="Billis K."/>
            <person name="Chow W."/>
            <person name="Eory L."/>
            <person name="Finlayson H.A."/>
            <person name="Flicek P."/>
            <person name="Giron C.G."/>
            <person name="Griffin D.K."/>
            <person name="Hall R."/>
            <person name="Hannum G."/>
            <person name="Hourlier T."/>
            <person name="Howe K."/>
            <person name="Hume D.A."/>
            <person name="Izuogu O."/>
            <person name="Kim K."/>
            <person name="Koren S."/>
            <person name="Liu H."/>
            <person name="Manchanda N."/>
            <person name="Martin F.J."/>
            <person name="Nonneman D.J."/>
            <person name="O'Connor R.E."/>
            <person name="Phillippy A.M."/>
            <person name="Rohrer G.A."/>
            <person name="Rosen B.D."/>
            <person name="Rund L.A."/>
            <person name="Sargent C.A."/>
            <person name="Schook L.B."/>
            <person name="Schroeder S.G."/>
            <person name="Schwartz A.S."/>
            <person name="Skinner B.M."/>
            <person name="Talbot R."/>
            <person name="Tseng E."/>
            <person name="Tuggle C.K."/>
            <person name="Watson M."/>
            <person name="Smith T.P.L."/>
            <person name="Archibald A.L."/>
        </authorList>
    </citation>
    <scope>NUCLEOTIDE SEQUENCE [LARGE SCALE GENOMIC DNA]</scope>
    <source>
        <strain evidence="15">Duroc</strain>
    </source>
</reference>
<name>A0A8W4F9C3_PIG</name>
<dbReference type="AlphaFoldDB" id="A0A8W4F9C3"/>
<reference evidence="15" key="2">
    <citation type="submission" date="2025-08" db="UniProtKB">
        <authorList>
            <consortium name="Ensembl"/>
        </authorList>
    </citation>
    <scope>IDENTIFICATION</scope>
</reference>
<dbReference type="GO" id="GO:0005912">
    <property type="term" value="C:adherens junction"/>
    <property type="evidence" value="ECO:0007669"/>
    <property type="project" value="UniProtKB-SubCell"/>
</dbReference>
<comment type="subcellular location">
    <subcellularLocation>
        <location evidence="4">Cell junction</location>
        <location evidence="4">Adherens junction</location>
    </subcellularLocation>
    <subcellularLocation>
        <location evidence="3">Cell membrane</location>
        <topology evidence="3">Peripheral membrane protein</topology>
        <orientation evidence="3">Cytoplasmic side</orientation>
    </subcellularLocation>
    <subcellularLocation>
        <location evidence="2">Cytoplasm</location>
        <location evidence="2">Cytoskeleton</location>
    </subcellularLocation>
    <subcellularLocation>
        <location evidence="1">Nucleus</location>
    </subcellularLocation>
</comment>
<evidence type="ECO:0000256" key="1">
    <source>
        <dbReference type="ARBA" id="ARBA00004123"/>
    </source>
</evidence>
<dbReference type="FunFam" id="1.20.120.230:FF:000006">
    <property type="entry name" value="Catenin alpha 1"/>
    <property type="match status" value="1"/>
</dbReference>
<dbReference type="GO" id="GO:0005886">
    <property type="term" value="C:plasma membrane"/>
    <property type="evidence" value="ECO:0007669"/>
    <property type="project" value="UniProtKB-SubCell"/>
</dbReference>